<name>A0ABV8PSZ7_9BACT</name>
<dbReference type="EMBL" id="JBHSDC010000003">
    <property type="protein sequence ID" value="MFC4231249.1"/>
    <property type="molecule type" value="Genomic_DNA"/>
</dbReference>
<dbReference type="RefSeq" id="WP_379012636.1">
    <property type="nucleotide sequence ID" value="NZ_JBHSDC010000003.1"/>
</dbReference>
<evidence type="ECO:0000313" key="2">
    <source>
        <dbReference type="Proteomes" id="UP001595906"/>
    </source>
</evidence>
<keyword evidence="2" id="KW-1185">Reference proteome</keyword>
<gene>
    <name evidence="1" type="ORF">ACFOW1_05065</name>
</gene>
<reference evidence="2" key="1">
    <citation type="journal article" date="2019" name="Int. J. Syst. Evol. Microbiol.">
        <title>The Global Catalogue of Microorganisms (GCM) 10K type strain sequencing project: providing services to taxonomists for standard genome sequencing and annotation.</title>
        <authorList>
            <consortium name="The Broad Institute Genomics Platform"/>
            <consortium name="The Broad Institute Genome Sequencing Center for Infectious Disease"/>
            <person name="Wu L."/>
            <person name="Ma J."/>
        </authorList>
    </citation>
    <scope>NUCLEOTIDE SEQUENCE [LARGE SCALE GENOMIC DNA]</scope>
    <source>
        <strain evidence="2">CECT 8010</strain>
    </source>
</reference>
<sequence>MPIVSFIPERYAQGFNKIATLEDAKFELIKEALAYTPLVSSILVLSNNLANETKIDEDDLQEMILSISSLITFLDSEDKIDELAEDISVILFNEIEADEELPNEPISDITEKSIRERILFLLENKQIYYASKASELSSESGNVYLRSKILSEIRPVFDINVSNPVKAGMILHNLHIHYKAREEGPHEDIFLTLDSKDLIELKEAISRAENKEISLKAIFKKAEIETLE</sequence>
<comment type="caution">
    <text evidence="1">The sequence shown here is derived from an EMBL/GenBank/DDBJ whole genome shotgun (WGS) entry which is preliminary data.</text>
</comment>
<evidence type="ECO:0000313" key="1">
    <source>
        <dbReference type="EMBL" id="MFC4231249.1"/>
    </source>
</evidence>
<organism evidence="1 2">
    <name type="scientific">Parasediminibacterium paludis</name>
    <dbReference type="NCBI Taxonomy" id="908966"/>
    <lineage>
        <taxon>Bacteria</taxon>
        <taxon>Pseudomonadati</taxon>
        <taxon>Bacteroidota</taxon>
        <taxon>Chitinophagia</taxon>
        <taxon>Chitinophagales</taxon>
        <taxon>Chitinophagaceae</taxon>
        <taxon>Parasediminibacterium</taxon>
    </lineage>
</organism>
<dbReference type="Proteomes" id="UP001595906">
    <property type="component" value="Unassembled WGS sequence"/>
</dbReference>
<proteinExistence type="predicted"/>
<protein>
    <submittedName>
        <fullName evidence="1">Uncharacterized protein</fullName>
    </submittedName>
</protein>
<accession>A0ABV8PSZ7</accession>